<dbReference type="InterPro" id="IPR004274">
    <property type="entry name" value="FCP1_dom"/>
</dbReference>
<keyword evidence="7" id="KW-0378">Hydrolase</keyword>
<dbReference type="SUPFAM" id="SSF56784">
    <property type="entry name" value="HAD-like"/>
    <property type="match status" value="1"/>
</dbReference>
<keyword evidence="6" id="KW-0479">Metal-binding</keyword>
<evidence type="ECO:0000256" key="12">
    <source>
        <dbReference type="ARBA" id="ARBA00047761"/>
    </source>
</evidence>
<keyword evidence="5" id="KW-0678">Repressor</keyword>
<dbReference type="GO" id="GO:0009651">
    <property type="term" value="P:response to salt stress"/>
    <property type="evidence" value="ECO:0007669"/>
    <property type="project" value="UniProtKB-ARBA"/>
</dbReference>
<evidence type="ECO:0000256" key="8">
    <source>
        <dbReference type="ARBA" id="ARBA00022884"/>
    </source>
</evidence>
<evidence type="ECO:0000256" key="6">
    <source>
        <dbReference type="ARBA" id="ARBA00022723"/>
    </source>
</evidence>
<dbReference type="InterPro" id="IPR039189">
    <property type="entry name" value="Fcp1"/>
</dbReference>
<gene>
    <name evidence="17" type="ORF">C5167_014282</name>
</gene>
<keyword evidence="8" id="KW-0694">RNA-binding</keyword>
<dbReference type="InterPro" id="IPR036420">
    <property type="entry name" value="BRCT_dom_sf"/>
</dbReference>
<dbReference type="InterPro" id="IPR036412">
    <property type="entry name" value="HAD-like_sf"/>
</dbReference>
<evidence type="ECO:0000256" key="5">
    <source>
        <dbReference type="ARBA" id="ARBA00022491"/>
    </source>
</evidence>
<dbReference type="SUPFAM" id="SSF52113">
    <property type="entry name" value="BRCT domain"/>
    <property type="match status" value="1"/>
</dbReference>
<dbReference type="Gene3D" id="3.40.50.1000">
    <property type="entry name" value="HAD superfamily/HAD-like"/>
    <property type="match status" value="1"/>
</dbReference>
<dbReference type="FunFam" id="3.40.50.10190:FF:000014">
    <property type="entry name" value="RNA polymerase II C-terminal domain phosphatase-like 3"/>
    <property type="match status" value="1"/>
</dbReference>
<protein>
    <recommendedName>
        <fullName evidence="4">protein-serine/threonine phosphatase</fullName>
        <ecNumber evidence="4">3.1.3.16</ecNumber>
    </recommendedName>
</protein>
<dbReference type="PROSITE" id="PS50969">
    <property type="entry name" value="FCP1"/>
    <property type="match status" value="1"/>
</dbReference>
<keyword evidence="10" id="KW-0804">Transcription</keyword>
<comment type="catalytic activity">
    <reaction evidence="13">
        <text>O-phospho-L-threonyl-[protein] + H2O = L-threonyl-[protein] + phosphate</text>
        <dbReference type="Rhea" id="RHEA:47004"/>
        <dbReference type="Rhea" id="RHEA-COMP:11060"/>
        <dbReference type="Rhea" id="RHEA-COMP:11605"/>
        <dbReference type="ChEBI" id="CHEBI:15377"/>
        <dbReference type="ChEBI" id="CHEBI:30013"/>
        <dbReference type="ChEBI" id="CHEBI:43474"/>
        <dbReference type="ChEBI" id="CHEBI:61977"/>
        <dbReference type="EC" id="3.1.3.16"/>
    </reaction>
</comment>
<evidence type="ECO:0000256" key="7">
    <source>
        <dbReference type="ARBA" id="ARBA00022801"/>
    </source>
</evidence>
<dbReference type="EMBL" id="CM010717">
    <property type="protein sequence ID" value="RZC55424.1"/>
    <property type="molecule type" value="Genomic_DNA"/>
</dbReference>
<dbReference type="Gramene" id="RZC55424">
    <property type="protein sequence ID" value="RZC55424"/>
    <property type="gene ID" value="C5167_014282"/>
</dbReference>
<comment type="cofactor">
    <cofactor evidence="1">
        <name>Mn(2+)</name>
        <dbReference type="ChEBI" id="CHEBI:29035"/>
    </cofactor>
</comment>
<comment type="catalytic activity">
    <reaction evidence="12">
        <text>O-phospho-L-seryl-[protein] + H2O = L-seryl-[protein] + phosphate</text>
        <dbReference type="Rhea" id="RHEA:20629"/>
        <dbReference type="Rhea" id="RHEA-COMP:9863"/>
        <dbReference type="Rhea" id="RHEA-COMP:11604"/>
        <dbReference type="ChEBI" id="CHEBI:15377"/>
        <dbReference type="ChEBI" id="CHEBI:29999"/>
        <dbReference type="ChEBI" id="CHEBI:43474"/>
        <dbReference type="ChEBI" id="CHEBI:83421"/>
        <dbReference type="EC" id="3.1.3.16"/>
    </reaction>
</comment>
<accession>A0A4Y7J2S5</accession>
<evidence type="ECO:0000256" key="9">
    <source>
        <dbReference type="ARBA" id="ARBA00023015"/>
    </source>
</evidence>
<dbReference type="PANTHER" id="PTHR23081">
    <property type="entry name" value="RNA POLYMERASE II CTD PHOSPHATASE"/>
    <property type="match status" value="1"/>
</dbReference>
<evidence type="ECO:0000256" key="14">
    <source>
        <dbReference type="ARBA" id="ARBA00063107"/>
    </source>
</evidence>
<dbReference type="AlphaFoldDB" id="A0A4Y7J2S5"/>
<evidence type="ECO:0000256" key="2">
    <source>
        <dbReference type="ARBA" id="ARBA00001946"/>
    </source>
</evidence>
<evidence type="ECO:0000259" key="16">
    <source>
        <dbReference type="PROSITE" id="PS50969"/>
    </source>
</evidence>
<dbReference type="CDD" id="cd17729">
    <property type="entry name" value="BRCT_CTDP1"/>
    <property type="match status" value="1"/>
</dbReference>
<evidence type="ECO:0000256" key="4">
    <source>
        <dbReference type="ARBA" id="ARBA00013081"/>
    </source>
</evidence>
<name>A0A4Y7J2S5_PAPSO</name>
<evidence type="ECO:0000256" key="1">
    <source>
        <dbReference type="ARBA" id="ARBA00001936"/>
    </source>
</evidence>
<evidence type="ECO:0000256" key="10">
    <source>
        <dbReference type="ARBA" id="ARBA00023163"/>
    </source>
</evidence>
<dbReference type="InterPro" id="IPR001357">
    <property type="entry name" value="BRCT_dom"/>
</dbReference>
<reference evidence="17 18" key="1">
    <citation type="journal article" date="2018" name="Science">
        <title>The opium poppy genome and morphinan production.</title>
        <authorList>
            <person name="Guo L."/>
            <person name="Winzer T."/>
            <person name="Yang X."/>
            <person name="Li Y."/>
            <person name="Ning Z."/>
            <person name="He Z."/>
            <person name="Teodor R."/>
            <person name="Lu Y."/>
            <person name="Bowser T.A."/>
            <person name="Graham I.A."/>
            <person name="Ye K."/>
        </authorList>
    </citation>
    <scope>NUCLEOTIDE SEQUENCE [LARGE SCALE GENOMIC DNA]</scope>
    <source>
        <strain evidence="18">cv. HN1</strain>
        <tissue evidence="17">Leaves</tissue>
    </source>
</reference>
<evidence type="ECO:0000313" key="17">
    <source>
        <dbReference type="EMBL" id="RZC55424.1"/>
    </source>
</evidence>
<feature type="domain" description="BRCT" evidence="15">
    <location>
        <begin position="131"/>
        <end position="223"/>
    </location>
</feature>
<evidence type="ECO:0000256" key="3">
    <source>
        <dbReference type="ARBA" id="ARBA00004123"/>
    </source>
</evidence>
<dbReference type="InterPro" id="IPR023214">
    <property type="entry name" value="HAD_sf"/>
</dbReference>
<keyword evidence="18" id="KW-1185">Reference proteome</keyword>
<dbReference type="Proteomes" id="UP000316621">
    <property type="component" value="Chromosome 3"/>
</dbReference>
<dbReference type="Pfam" id="PF12738">
    <property type="entry name" value="PTCB-BRCT"/>
    <property type="match status" value="1"/>
</dbReference>
<dbReference type="EC" id="3.1.3.16" evidence="4"/>
<dbReference type="Pfam" id="PF03031">
    <property type="entry name" value="NIF"/>
    <property type="match status" value="1"/>
</dbReference>
<organism evidence="17 18">
    <name type="scientific">Papaver somniferum</name>
    <name type="common">Opium poppy</name>
    <dbReference type="NCBI Taxonomy" id="3469"/>
    <lineage>
        <taxon>Eukaryota</taxon>
        <taxon>Viridiplantae</taxon>
        <taxon>Streptophyta</taxon>
        <taxon>Embryophyta</taxon>
        <taxon>Tracheophyta</taxon>
        <taxon>Spermatophyta</taxon>
        <taxon>Magnoliopsida</taxon>
        <taxon>Ranunculales</taxon>
        <taxon>Papaveraceae</taxon>
        <taxon>Papaveroideae</taxon>
        <taxon>Papaver</taxon>
    </lineage>
</organism>
<keyword evidence="9" id="KW-0805">Transcription regulation</keyword>
<evidence type="ECO:0000313" key="18">
    <source>
        <dbReference type="Proteomes" id="UP000316621"/>
    </source>
</evidence>
<comment type="subcellular location">
    <subcellularLocation>
        <location evidence="3">Nucleus</location>
    </subcellularLocation>
</comment>
<dbReference type="GO" id="GO:0003723">
    <property type="term" value="F:RNA binding"/>
    <property type="evidence" value="ECO:0007669"/>
    <property type="project" value="UniProtKB-KW"/>
</dbReference>
<comment type="cofactor">
    <cofactor evidence="2">
        <name>Mg(2+)</name>
        <dbReference type="ChEBI" id="CHEBI:18420"/>
    </cofactor>
</comment>
<dbReference type="Gene3D" id="3.40.50.10190">
    <property type="entry name" value="BRCT domain"/>
    <property type="match status" value="1"/>
</dbReference>
<dbReference type="PANTHER" id="PTHR23081:SF36">
    <property type="entry name" value="RNA POLYMERASE II SUBUNIT A C-TERMINAL DOMAIN PHOSPHATASE"/>
    <property type="match status" value="1"/>
</dbReference>
<dbReference type="SMART" id="SM00577">
    <property type="entry name" value="CPDc"/>
    <property type="match status" value="1"/>
</dbReference>
<feature type="domain" description="FCP1 homology" evidence="16">
    <location>
        <begin position="1"/>
        <end position="88"/>
    </location>
</feature>
<keyword evidence="11" id="KW-0539">Nucleus</keyword>
<dbReference type="STRING" id="3469.A0A4Y7J2S5"/>
<dbReference type="GO" id="GO:0005634">
    <property type="term" value="C:nucleus"/>
    <property type="evidence" value="ECO:0007669"/>
    <property type="project" value="UniProtKB-SubCell"/>
</dbReference>
<comment type="subunit">
    <text evidence="14">Interacts with RAP74.</text>
</comment>
<dbReference type="GO" id="GO:0046872">
    <property type="term" value="F:metal ion binding"/>
    <property type="evidence" value="ECO:0007669"/>
    <property type="project" value="UniProtKB-KW"/>
</dbReference>
<evidence type="ECO:0000256" key="11">
    <source>
        <dbReference type="ARBA" id="ARBA00023242"/>
    </source>
</evidence>
<proteinExistence type="predicted"/>
<dbReference type="GO" id="GO:0008420">
    <property type="term" value="F:RNA polymerase II CTD heptapeptide repeat phosphatase activity"/>
    <property type="evidence" value="ECO:0007669"/>
    <property type="project" value="InterPro"/>
</dbReference>
<sequence length="483" mass="55297">MEMARLLDPGKIYFDSRVISQADCTQKHQKGLDVVLGAESAVIILDDKEYVWGQHKENLILVDRYHYFASSGRSFNLNNRSLSELKRDESEPDGALATILEVLKLIHHLFFDLERGDDLMRRDVRQVLKTVRNEVLRGCKLVFSRVWKKGELVEKQRLWVVAEELGAICCKELDASVTHVVATDSGTENSRWAVKHNKFLVLPSWIEAANFLWKRQPEDSFAVNDKTDIWNVGVTLNNLLSRVPPAWQCNVLVMNYVNRKQHSDFQFYVLMDQGIKYYNLFVLLKKVLKLVRIFLSYLGMFLNHTGNSNMCLSFITSIKVSHTIALPDKPFSIDRSISTIPGFAVVSTTSKPQDSSSNIDSQSDSIVVKGVTCKKNVSSRWMISKIEKPHFLILGGAHVYQLAIKFRDHMAAGCYRLHSAITHQFNETFHLKHMGVLGREFHNIVAWFRYALIDVHSVDLPPSKLDFSYGNPEWVKKEVNPVQ</sequence>
<evidence type="ECO:0000256" key="13">
    <source>
        <dbReference type="ARBA" id="ARBA00048336"/>
    </source>
</evidence>
<dbReference type="PROSITE" id="PS50172">
    <property type="entry name" value="BRCT"/>
    <property type="match status" value="1"/>
</dbReference>
<evidence type="ECO:0000259" key="15">
    <source>
        <dbReference type="PROSITE" id="PS50172"/>
    </source>
</evidence>